<dbReference type="RefSeq" id="WP_163763851.1">
    <property type="nucleotide sequence ID" value="NZ_JAAGYR010000003.1"/>
</dbReference>
<dbReference type="AlphaFoldDB" id="A0A6L9Y5J2"/>
<sequence length="143" mass="16693">MKRVLLDSNILIEAFNNKSGDAADKLKTLMNEENTTVFITPLISYEVLRGVDWNNEEEYQKIKNAIAQFSSINIDYKITQLASTLFRFEKYNRFQMKQQGKKIDKHNFDLVHFSTAKIHGLEFMSQDSDMGSWGNLYDQLLQQ</sequence>
<organism evidence="2 3">
    <name type="scientific">Pelistega ratti</name>
    <dbReference type="NCBI Taxonomy" id="2652177"/>
    <lineage>
        <taxon>Bacteria</taxon>
        <taxon>Pseudomonadati</taxon>
        <taxon>Pseudomonadota</taxon>
        <taxon>Betaproteobacteria</taxon>
        <taxon>Burkholderiales</taxon>
        <taxon>Alcaligenaceae</taxon>
        <taxon>Pelistega</taxon>
    </lineage>
</organism>
<feature type="domain" description="PIN" evidence="1">
    <location>
        <begin position="4"/>
        <end position="130"/>
    </location>
</feature>
<dbReference type="InterPro" id="IPR029060">
    <property type="entry name" value="PIN-like_dom_sf"/>
</dbReference>
<evidence type="ECO:0000313" key="2">
    <source>
        <dbReference type="EMBL" id="NEN75098.1"/>
    </source>
</evidence>
<dbReference type="Gene3D" id="3.40.50.1010">
    <property type="entry name" value="5'-nuclease"/>
    <property type="match status" value="1"/>
</dbReference>
<dbReference type="Proteomes" id="UP000477651">
    <property type="component" value="Unassembled WGS sequence"/>
</dbReference>
<evidence type="ECO:0000259" key="1">
    <source>
        <dbReference type="Pfam" id="PF01850"/>
    </source>
</evidence>
<protein>
    <submittedName>
        <fullName evidence="2">PIN domain-containing protein</fullName>
    </submittedName>
</protein>
<evidence type="ECO:0000313" key="3">
    <source>
        <dbReference type="Proteomes" id="UP000477651"/>
    </source>
</evidence>
<dbReference type="SUPFAM" id="SSF88723">
    <property type="entry name" value="PIN domain-like"/>
    <property type="match status" value="1"/>
</dbReference>
<dbReference type="InterPro" id="IPR002716">
    <property type="entry name" value="PIN_dom"/>
</dbReference>
<dbReference type="Pfam" id="PF01850">
    <property type="entry name" value="PIN"/>
    <property type="match status" value="1"/>
</dbReference>
<dbReference type="EMBL" id="JAAGYR010000003">
    <property type="protein sequence ID" value="NEN75098.1"/>
    <property type="molecule type" value="Genomic_DNA"/>
</dbReference>
<reference evidence="2 3" key="1">
    <citation type="submission" date="2020-02" db="EMBL/GenBank/DDBJ databases">
        <title>Pelistega sp. NLN82 were isolated from wild rodents of the Hainan Island.</title>
        <authorList>
            <person name="Niu N."/>
            <person name="Zhou J."/>
        </authorList>
    </citation>
    <scope>NUCLEOTIDE SEQUENCE [LARGE SCALE GENOMIC DNA]</scope>
    <source>
        <strain evidence="2 3">NLN82</strain>
    </source>
</reference>
<name>A0A6L9Y5J2_9BURK</name>
<gene>
    <name evidence="2" type="ORF">F9B74_01990</name>
</gene>
<keyword evidence="3" id="KW-1185">Reference proteome</keyword>
<comment type="caution">
    <text evidence="2">The sequence shown here is derived from an EMBL/GenBank/DDBJ whole genome shotgun (WGS) entry which is preliminary data.</text>
</comment>
<accession>A0A6L9Y5J2</accession>
<proteinExistence type="predicted"/>